<reference evidence="1" key="1">
    <citation type="submission" date="2021-06" db="EMBL/GenBank/DDBJ databases">
        <authorList>
            <person name="Hodson N. C."/>
            <person name="Mongue J. A."/>
            <person name="Jaron S. K."/>
        </authorList>
    </citation>
    <scope>NUCLEOTIDE SEQUENCE</scope>
</reference>
<proteinExistence type="predicted"/>
<feature type="non-terminal residue" evidence="1">
    <location>
        <position position="1"/>
    </location>
</feature>
<protein>
    <submittedName>
        <fullName evidence="1">Uncharacterized protein</fullName>
    </submittedName>
</protein>
<dbReference type="EMBL" id="CAJVCH010228147">
    <property type="protein sequence ID" value="CAG7732291.1"/>
    <property type="molecule type" value="Genomic_DNA"/>
</dbReference>
<keyword evidence="2" id="KW-1185">Reference proteome</keyword>
<sequence length="97" mass="11016">ILKGREEVRNILASAKNQEINDDLLEAAKWMCAWKWKLAPCNLFVVNNRMIIAACGTVLTQIIFLFQIKMLETTICGDNLTEICKCTRINGYNASSY</sequence>
<gene>
    <name evidence="1" type="ORF">AFUS01_LOCUS20813</name>
</gene>
<evidence type="ECO:0000313" key="1">
    <source>
        <dbReference type="EMBL" id="CAG7732291.1"/>
    </source>
</evidence>
<dbReference type="Proteomes" id="UP000708208">
    <property type="component" value="Unassembled WGS sequence"/>
</dbReference>
<name>A0A8J2PCX0_9HEXA</name>
<comment type="caution">
    <text evidence="1">The sequence shown here is derived from an EMBL/GenBank/DDBJ whole genome shotgun (WGS) entry which is preliminary data.</text>
</comment>
<evidence type="ECO:0000313" key="2">
    <source>
        <dbReference type="Proteomes" id="UP000708208"/>
    </source>
</evidence>
<dbReference type="AlphaFoldDB" id="A0A8J2PCX0"/>
<accession>A0A8J2PCX0</accession>
<organism evidence="1 2">
    <name type="scientific">Allacma fusca</name>
    <dbReference type="NCBI Taxonomy" id="39272"/>
    <lineage>
        <taxon>Eukaryota</taxon>
        <taxon>Metazoa</taxon>
        <taxon>Ecdysozoa</taxon>
        <taxon>Arthropoda</taxon>
        <taxon>Hexapoda</taxon>
        <taxon>Collembola</taxon>
        <taxon>Symphypleona</taxon>
        <taxon>Sminthuridae</taxon>
        <taxon>Allacma</taxon>
    </lineage>
</organism>